<feature type="domain" description="Ribosomal RNA methyltransferase SPB1-like C-terminal" evidence="3">
    <location>
        <begin position="2"/>
        <end position="126"/>
    </location>
</feature>
<dbReference type="EMBL" id="GEBQ01008397">
    <property type="protein sequence ID" value="JAT31580.1"/>
    <property type="molecule type" value="Transcribed_RNA"/>
</dbReference>
<protein>
    <recommendedName>
        <fullName evidence="3">Ribosomal RNA methyltransferase SPB1-like C-terminal domain-containing protein</fullName>
    </recommendedName>
</protein>
<gene>
    <name evidence="4" type="ORF">g.34980</name>
</gene>
<evidence type="ECO:0000256" key="1">
    <source>
        <dbReference type="SAM" id="Coils"/>
    </source>
</evidence>
<dbReference type="GO" id="GO:0006364">
    <property type="term" value="P:rRNA processing"/>
    <property type="evidence" value="ECO:0007669"/>
    <property type="project" value="InterPro"/>
</dbReference>
<dbReference type="AlphaFoldDB" id="A0A1B6M6M7"/>
<feature type="compositionally biased region" description="Basic residues" evidence="2">
    <location>
        <begin position="92"/>
        <end position="109"/>
    </location>
</feature>
<dbReference type="GO" id="GO:0005634">
    <property type="term" value="C:nucleus"/>
    <property type="evidence" value="ECO:0007669"/>
    <property type="project" value="InterPro"/>
</dbReference>
<accession>A0A1B6M6M7</accession>
<feature type="compositionally biased region" description="Basic residues" evidence="2">
    <location>
        <begin position="131"/>
        <end position="150"/>
    </location>
</feature>
<evidence type="ECO:0000313" key="4">
    <source>
        <dbReference type="EMBL" id="JAT31580.1"/>
    </source>
</evidence>
<dbReference type="GO" id="GO:0008168">
    <property type="term" value="F:methyltransferase activity"/>
    <property type="evidence" value="ECO:0007669"/>
    <property type="project" value="InterPro"/>
</dbReference>
<name>A0A1B6M6M7_9HEMI</name>
<organism evidence="4">
    <name type="scientific">Graphocephala atropunctata</name>
    <dbReference type="NCBI Taxonomy" id="36148"/>
    <lineage>
        <taxon>Eukaryota</taxon>
        <taxon>Metazoa</taxon>
        <taxon>Ecdysozoa</taxon>
        <taxon>Arthropoda</taxon>
        <taxon>Hexapoda</taxon>
        <taxon>Insecta</taxon>
        <taxon>Pterygota</taxon>
        <taxon>Neoptera</taxon>
        <taxon>Paraneoptera</taxon>
        <taxon>Hemiptera</taxon>
        <taxon>Auchenorrhyncha</taxon>
        <taxon>Membracoidea</taxon>
        <taxon>Cicadellidae</taxon>
        <taxon>Cicadellinae</taxon>
        <taxon>Cicadellini</taxon>
        <taxon>Graphocephala</taxon>
    </lineage>
</organism>
<evidence type="ECO:0000259" key="3">
    <source>
        <dbReference type="Pfam" id="PF07780"/>
    </source>
</evidence>
<reference evidence="4" key="1">
    <citation type="submission" date="2015-11" db="EMBL/GenBank/DDBJ databases">
        <title>De novo transcriptome assembly of four potential Pierce s Disease insect vectors from Arizona vineyards.</title>
        <authorList>
            <person name="Tassone E.E."/>
        </authorList>
    </citation>
    <scope>NUCLEOTIDE SEQUENCE</scope>
</reference>
<sequence>MRKEAPVPKELVDDYKKRLQELNVRPIKKVIEAKARKKKRAIRKMEKAKKRLEGIIDRPDVTEQEKRQQIKQLYKRAKAPPKKEVTYVVSKKHLAAKKTRRPAGVKGRYKVVDPRMKKDVRAQKRVDTKKFGKKKGAPKKPRGKAKKSKK</sequence>
<dbReference type="InterPro" id="IPR012920">
    <property type="entry name" value="rRNA_MeTfrase_SPB1-like_C"/>
</dbReference>
<dbReference type="Pfam" id="PF07780">
    <property type="entry name" value="Spb1_C"/>
    <property type="match status" value="1"/>
</dbReference>
<feature type="coiled-coil region" evidence="1">
    <location>
        <begin position="28"/>
        <end position="58"/>
    </location>
</feature>
<evidence type="ECO:0000256" key="2">
    <source>
        <dbReference type="SAM" id="MobiDB-lite"/>
    </source>
</evidence>
<proteinExistence type="predicted"/>
<feature type="compositionally biased region" description="Basic and acidic residues" evidence="2">
    <location>
        <begin position="110"/>
        <end position="130"/>
    </location>
</feature>
<feature type="region of interest" description="Disordered" evidence="2">
    <location>
        <begin position="92"/>
        <end position="150"/>
    </location>
</feature>
<keyword evidence="1" id="KW-0175">Coiled coil</keyword>